<dbReference type="InterPro" id="IPR014729">
    <property type="entry name" value="Rossmann-like_a/b/a_fold"/>
</dbReference>
<dbReference type="SUPFAM" id="SSF52374">
    <property type="entry name" value="Nucleotidylyl transferase"/>
    <property type="match status" value="1"/>
</dbReference>
<dbReference type="STRING" id="1121950.SAMN02745243_03064"/>
<dbReference type="PANTHER" id="PTHR40599:SF1">
    <property type="entry name" value="[CITRATE [PRO-3S]-LYASE] LIGASE"/>
    <property type="match status" value="1"/>
</dbReference>
<reference evidence="5 6" key="1">
    <citation type="submission" date="2016-11" db="EMBL/GenBank/DDBJ databases">
        <authorList>
            <person name="Jaros S."/>
            <person name="Januszkiewicz K."/>
            <person name="Wedrychowicz H."/>
        </authorList>
    </citation>
    <scope>NUCLEOTIDE SEQUENCE [LARGE SCALE GENOMIC DNA]</scope>
    <source>
        <strain evidence="5 6">DSM 15480</strain>
    </source>
</reference>
<dbReference type="Gene3D" id="3.40.50.620">
    <property type="entry name" value="HUPs"/>
    <property type="match status" value="1"/>
</dbReference>
<evidence type="ECO:0000256" key="2">
    <source>
        <dbReference type="ARBA" id="ARBA00022840"/>
    </source>
</evidence>
<accession>A0A1M6SX00</accession>
<gene>
    <name evidence="5" type="ORF">SAMN02745243_03064</name>
</gene>
<dbReference type="GO" id="GO:0008771">
    <property type="term" value="F:[citrate (pro-3S)-lyase] ligase activity"/>
    <property type="evidence" value="ECO:0007669"/>
    <property type="project" value="UniProtKB-EC"/>
</dbReference>
<dbReference type="GO" id="GO:0016747">
    <property type="term" value="F:acyltransferase activity, transferring groups other than amino-acyl groups"/>
    <property type="evidence" value="ECO:0007669"/>
    <property type="project" value="InterPro"/>
</dbReference>
<organism evidence="5 6">
    <name type="scientific">Hespellia stercorisuis DSM 15480</name>
    <dbReference type="NCBI Taxonomy" id="1121950"/>
    <lineage>
        <taxon>Bacteria</taxon>
        <taxon>Bacillati</taxon>
        <taxon>Bacillota</taxon>
        <taxon>Clostridia</taxon>
        <taxon>Lachnospirales</taxon>
        <taxon>Lachnospiraceae</taxon>
        <taxon>Hespellia</taxon>
    </lineage>
</organism>
<keyword evidence="6" id="KW-1185">Reference proteome</keyword>
<keyword evidence="5" id="KW-0456">Lyase</keyword>
<dbReference type="PROSITE" id="PS51186">
    <property type="entry name" value="GNAT"/>
    <property type="match status" value="1"/>
</dbReference>
<dbReference type="InterPro" id="IPR013166">
    <property type="entry name" value="Citrate_lyase_ligase_C"/>
</dbReference>
<dbReference type="OrthoDB" id="9779753at2"/>
<dbReference type="GO" id="GO:0005524">
    <property type="term" value="F:ATP binding"/>
    <property type="evidence" value="ECO:0007669"/>
    <property type="project" value="UniProtKB-UniRule"/>
</dbReference>
<dbReference type="RefSeq" id="WP_073112013.1">
    <property type="nucleotide sequence ID" value="NZ_FQZY01000053.1"/>
</dbReference>
<comment type="function">
    <text evidence="3">Acetylation of prosthetic group (2-(5''-phosphoribosyl)-3'-dephosphocoenzyme-A) of the gamma subunit of citrate lyase.</text>
</comment>
<dbReference type="InterPro" id="IPR016181">
    <property type="entry name" value="Acyl_CoA_acyltransferase"/>
</dbReference>
<keyword evidence="1 3" id="KW-0547">Nucleotide-binding</keyword>
<dbReference type="EC" id="6.2.1.22" evidence="3"/>
<dbReference type="Pfam" id="PF00583">
    <property type="entry name" value="Acetyltransf_1"/>
    <property type="match status" value="1"/>
</dbReference>
<comment type="catalytic activity">
    <reaction evidence="3">
        <text>holo-[citrate lyase ACP] + acetate + ATP = acetyl-[citrate lyase ACP] + AMP + diphosphate</text>
        <dbReference type="Rhea" id="RHEA:23788"/>
        <dbReference type="Rhea" id="RHEA-COMP:10158"/>
        <dbReference type="Rhea" id="RHEA-COMP:13710"/>
        <dbReference type="ChEBI" id="CHEBI:30089"/>
        <dbReference type="ChEBI" id="CHEBI:30616"/>
        <dbReference type="ChEBI" id="CHEBI:33019"/>
        <dbReference type="ChEBI" id="CHEBI:82683"/>
        <dbReference type="ChEBI" id="CHEBI:137976"/>
        <dbReference type="ChEBI" id="CHEBI:456215"/>
        <dbReference type="EC" id="6.2.1.22"/>
    </reaction>
</comment>
<dbReference type="EMBL" id="FQZY01000053">
    <property type="protein sequence ID" value="SHK49223.1"/>
    <property type="molecule type" value="Genomic_DNA"/>
</dbReference>
<dbReference type="Pfam" id="PF08218">
    <property type="entry name" value="Citrate_ly_lig"/>
    <property type="match status" value="1"/>
</dbReference>
<evidence type="ECO:0000313" key="6">
    <source>
        <dbReference type="Proteomes" id="UP000184301"/>
    </source>
</evidence>
<evidence type="ECO:0000256" key="3">
    <source>
        <dbReference type="PIRNR" id="PIRNR005751"/>
    </source>
</evidence>
<keyword evidence="2 3" id="KW-0067">ATP-binding</keyword>
<dbReference type="Gene3D" id="3.40.630.30">
    <property type="match status" value="1"/>
</dbReference>
<dbReference type="GO" id="GO:0016829">
    <property type="term" value="F:lyase activity"/>
    <property type="evidence" value="ECO:0007669"/>
    <property type="project" value="UniProtKB-KW"/>
</dbReference>
<sequence length="331" mass="38133">MILSGAPLKGNELEKLKAFLRKMELEYDEGIEFSVCILSEDSEIIGTGSVDSNVMKCVAIDETYQGRGLAATILSELVQYEYEHGRTHLFIYTKPKNDVLFSNMGFYTILQTDQVLFMENRKNGFENFLKKIRQETPEEAFDSNKKTGAVIANCNPFTYGHKYLFEKALEQCDYLHVFLLSDERSTFKPEERYEMVRRGIVGMERIILHWTSDYMISSATFPTYFFKDSKQGQKANCQLDLELFAKKIAVSLHITKRFVGTEPGCTVTRTYNEEMKKILPEYGIQVFEIERNTWNDLPISASVVRKCIADGTVDRMRPMVPAGVYQYITEK</sequence>
<evidence type="ECO:0000313" key="5">
    <source>
        <dbReference type="EMBL" id="SHK49223.1"/>
    </source>
</evidence>
<evidence type="ECO:0000259" key="4">
    <source>
        <dbReference type="PROSITE" id="PS51186"/>
    </source>
</evidence>
<dbReference type="SMART" id="SM00764">
    <property type="entry name" value="Citrate_ly_lig"/>
    <property type="match status" value="1"/>
</dbReference>
<dbReference type="InterPro" id="IPR005216">
    <property type="entry name" value="Citrate_lyase_ligase"/>
</dbReference>
<proteinExistence type="predicted"/>
<dbReference type="PANTHER" id="PTHR40599">
    <property type="entry name" value="[CITRATE [PRO-3S]-LYASE] LIGASE"/>
    <property type="match status" value="1"/>
</dbReference>
<keyword evidence="3 5" id="KW-0436">Ligase</keyword>
<dbReference type="InterPro" id="IPR000182">
    <property type="entry name" value="GNAT_dom"/>
</dbReference>
<name>A0A1M6SX00_9FIRM</name>
<dbReference type="AlphaFoldDB" id="A0A1M6SX00"/>
<dbReference type="InterPro" id="IPR004821">
    <property type="entry name" value="Cyt_trans-like"/>
</dbReference>
<dbReference type="SUPFAM" id="SSF55729">
    <property type="entry name" value="Acyl-CoA N-acyltransferases (Nat)"/>
    <property type="match status" value="1"/>
</dbReference>
<dbReference type="NCBIfam" id="TIGR00125">
    <property type="entry name" value="cyt_tran_rel"/>
    <property type="match status" value="1"/>
</dbReference>
<protein>
    <recommendedName>
        <fullName evidence="3">[Citrate [pro-3S]-lyase] ligase</fullName>
        <ecNumber evidence="3">6.2.1.22</ecNumber>
    </recommendedName>
</protein>
<evidence type="ECO:0000256" key="1">
    <source>
        <dbReference type="ARBA" id="ARBA00022741"/>
    </source>
</evidence>
<dbReference type="PIRSF" id="PIRSF005751">
    <property type="entry name" value="Acet_citr_lig"/>
    <property type="match status" value="1"/>
</dbReference>
<dbReference type="NCBIfam" id="TIGR00124">
    <property type="entry name" value="cit_ly_ligase"/>
    <property type="match status" value="1"/>
</dbReference>
<feature type="domain" description="N-acetyltransferase" evidence="4">
    <location>
        <begin position="1"/>
        <end position="148"/>
    </location>
</feature>
<dbReference type="Proteomes" id="UP000184301">
    <property type="component" value="Unassembled WGS sequence"/>
</dbReference>